<name>A0A6B0UVT9_IXORI</name>
<evidence type="ECO:0000313" key="2">
    <source>
        <dbReference type="EMBL" id="MXU93832.1"/>
    </source>
</evidence>
<reference evidence="2" key="1">
    <citation type="submission" date="2019-12" db="EMBL/GenBank/DDBJ databases">
        <title>An insight into the sialome of adult female Ixodes ricinus ticks feeding for 6 days.</title>
        <authorList>
            <person name="Perner J."/>
            <person name="Ribeiro J.M.C."/>
        </authorList>
    </citation>
    <scope>NUCLEOTIDE SEQUENCE</scope>
    <source>
        <strain evidence="2">Semi-engorged</strain>
        <tissue evidence="2">Salivary glands</tissue>
    </source>
</reference>
<accession>A0A6B0UVT9</accession>
<keyword evidence="1" id="KW-0732">Signal</keyword>
<feature type="chain" id="PRO_5025404429" evidence="1">
    <location>
        <begin position="21"/>
        <end position="152"/>
    </location>
</feature>
<evidence type="ECO:0000256" key="1">
    <source>
        <dbReference type="SAM" id="SignalP"/>
    </source>
</evidence>
<sequence>MLGLSAGVVAACSLALRATGGNSSDQQNLALTPLKSDPSVSIPRSTASCNGWKAGSGCQGSRASRTLVGRAHLHAGVKLEDSLSSPHVCDQPGAPCTRYPLHECHKAAPVPLLCRFQFLGAHTHNLNEADHSEGGVDRAELGVLHHEHVLDP</sequence>
<organism evidence="2">
    <name type="scientific">Ixodes ricinus</name>
    <name type="common">Common tick</name>
    <name type="synonym">Acarus ricinus</name>
    <dbReference type="NCBI Taxonomy" id="34613"/>
    <lineage>
        <taxon>Eukaryota</taxon>
        <taxon>Metazoa</taxon>
        <taxon>Ecdysozoa</taxon>
        <taxon>Arthropoda</taxon>
        <taxon>Chelicerata</taxon>
        <taxon>Arachnida</taxon>
        <taxon>Acari</taxon>
        <taxon>Parasitiformes</taxon>
        <taxon>Ixodida</taxon>
        <taxon>Ixodoidea</taxon>
        <taxon>Ixodidae</taxon>
        <taxon>Ixodinae</taxon>
        <taxon>Ixodes</taxon>
    </lineage>
</organism>
<dbReference type="EMBL" id="GIFC01011749">
    <property type="protein sequence ID" value="MXU93832.1"/>
    <property type="molecule type" value="Transcribed_RNA"/>
</dbReference>
<feature type="signal peptide" evidence="1">
    <location>
        <begin position="1"/>
        <end position="20"/>
    </location>
</feature>
<protein>
    <submittedName>
        <fullName evidence="2">Putative secreted protein</fullName>
    </submittedName>
</protein>
<dbReference type="AlphaFoldDB" id="A0A6B0UVT9"/>
<proteinExistence type="predicted"/>